<reference evidence="2 3" key="1">
    <citation type="submission" date="2018-08" db="EMBL/GenBank/DDBJ databases">
        <title>A genome reference for cultivated species of the human gut microbiota.</title>
        <authorList>
            <person name="Zou Y."/>
            <person name="Xue W."/>
            <person name="Luo G."/>
        </authorList>
    </citation>
    <scope>NUCLEOTIDE SEQUENCE [LARGE SCALE GENOMIC DNA]</scope>
    <source>
        <strain evidence="2 3">OM02-6</strain>
    </source>
</reference>
<feature type="domain" description="GTP cyclohydrolase I" evidence="1">
    <location>
        <begin position="1"/>
        <end position="49"/>
    </location>
</feature>
<evidence type="ECO:0000313" key="2">
    <source>
        <dbReference type="EMBL" id="RGO07617.1"/>
    </source>
</evidence>
<organism evidence="2 3">
    <name type="scientific">Thomasclavelia spiroformis</name>
    <dbReference type="NCBI Taxonomy" id="29348"/>
    <lineage>
        <taxon>Bacteria</taxon>
        <taxon>Bacillati</taxon>
        <taxon>Bacillota</taxon>
        <taxon>Erysipelotrichia</taxon>
        <taxon>Erysipelotrichales</taxon>
        <taxon>Coprobacillaceae</taxon>
        <taxon>Thomasclavelia</taxon>
    </lineage>
</organism>
<evidence type="ECO:0000313" key="3">
    <source>
        <dbReference type="Proteomes" id="UP000261087"/>
    </source>
</evidence>
<name>A0A3E5FP52_9FIRM</name>
<dbReference type="Proteomes" id="UP000261087">
    <property type="component" value="Unassembled WGS sequence"/>
</dbReference>
<dbReference type="AlphaFoldDB" id="A0A3E5FP52"/>
<sequence>MEEHIYEIIKALNDNPNCEDLKETSKRVAKIYKEVFMSINYTNEQIAKKIVLL</sequence>
<dbReference type="EMBL" id="QSVF01000029">
    <property type="protein sequence ID" value="RGO07617.1"/>
    <property type="molecule type" value="Genomic_DNA"/>
</dbReference>
<proteinExistence type="predicted"/>
<dbReference type="InterPro" id="IPR043134">
    <property type="entry name" value="GTP-CH-I_N"/>
</dbReference>
<dbReference type="SUPFAM" id="SSF55620">
    <property type="entry name" value="Tetrahydrobiopterin biosynthesis enzymes-like"/>
    <property type="match status" value="1"/>
</dbReference>
<protein>
    <recommendedName>
        <fullName evidence="1">GTP cyclohydrolase I domain-containing protein</fullName>
    </recommendedName>
</protein>
<dbReference type="InterPro" id="IPR020602">
    <property type="entry name" value="GTP_CycHdrlase_I_dom"/>
</dbReference>
<evidence type="ECO:0000259" key="1">
    <source>
        <dbReference type="Pfam" id="PF01227"/>
    </source>
</evidence>
<gene>
    <name evidence="2" type="ORF">DXB31_09800</name>
</gene>
<dbReference type="Pfam" id="PF01227">
    <property type="entry name" value="GTP_cyclohydroI"/>
    <property type="match status" value="1"/>
</dbReference>
<dbReference type="RefSeq" id="WP_117605263.1">
    <property type="nucleotide sequence ID" value="NZ_CAXVJN010000018.1"/>
</dbReference>
<comment type="caution">
    <text evidence="2">The sequence shown here is derived from an EMBL/GenBank/DDBJ whole genome shotgun (WGS) entry which is preliminary data.</text>
</comment>
<dbReference type="Gene3D" id="1.10.286.10">
    <property type="match status" value="1"/>
</dbReference>
<accession>A0A3E5FP52</accession>